<sequence length="300" mass="35276">MVIRILKSFNSVIFNFSNARYRCRYETQLSTNIVSKRKFYIGSPTKSTHYKCLQTKVLCTCLKSAEMREEFQLPSPLPWNVQKNNSEIKEIWDIPALLAKVPKLGAVIDLTNTARYYDPAELVKAGVIHKKILMPGRIIPPENKVQEFFQAVDEFLGKNRDHLLGVHCTHGLNRTGYMVCRFMRDRLGIPAKDAIKKFERARGYQIERENYIADLLGKEPPPPDVGKETEIKAVATRRDYAYVSPLQNDDDYYYTQSHDRYNRNNRSKETRRRGDRRPEKSSDRERSRQRKEAYDYRYDY</sequence>
<dbReference type="AlphaFoldDB" id="A0A921YUW6"/>
<dbReference type="Proteomes" id="UP000791440">
    <property type="component" value="Unassembled WGS sequence"/>
</dbReference>
<keyword evidence="4" id="KW-1185">Reference proteome</keyword>
<dbReference type="InterPro" id="IPR000340">
    <property type="entry name" value="Dual-sp_phosphatase_cat-dom"/>
</dbReference>
<comment type="caution">
    <text evidence="3">The sequence shown here is derived from an EMBL/GenBank/DDBJ whole genome shotgun (WGS) entry which is preliminary data.</text>
</comment>
<reference evidence="3" key="2">
    <citation type="submission" date="2020-12" db="EMBL/GenBank/DDBJ databases">
        <authorList>
            <person name="Kanost M."/>
        </authorList>
    </citation>
    <scope>NUCLEOTIDE SEQUENCE</scope>
</reference>
<proteinExistence type="predicted"/>
<dbReference type="GO" id="GO:0004651">
    <property type="term" value="F:polynucleotide 5'-phosphatase activity"/>
    <property type="evidence" value="ECO:0007669"/>
    <property type="project" value="TreeGrafter"/>
</dbReference>
<accession>A0A921YUW6</accession>
<organism evidence="3 4">
    <name type="scientific">Manduca sexta</name>
    <name type="common">Tobacco hawkmoth</name>
    <name type="synonym">Tobacco hornworm</name>
    <dbReference type="NCBI Taxonomy" id="7130"/>
    <lineage>
        <taxon>Eukaryota</taxon>
        <taxon>Metazoa</taxon>
        <taxon>Ecdysozoa</taxon>
        <taxon>Arthropoda</taxon>
        <taxon>Hexapoda</taxon>
        <taxon>Insecta</taxon>
        <taxon>Pterygota</taxon>
        <taxon>Neoptera</taxon>
        <taxon>Endopterygota</taxon>
        <taxon>Lepidoptera</taxon>
        <taxon>Glossata</taxon>
        <taxon>Ditrysia</taxon>
        <taxon>Bombycoidea</taxon>
        <taxon>Sphingidae</taxon>
        <taxon>Sphinginae</taxon>
        <taxon>Sphingini</taxon>
        <taxon>Manduca</taxon>
    </lineage>
</organism>
<dbReference type="PANTHER" id="PTHR10367:SF9">
    <property type="entry name" value="DUAL-SPECIFICITY PHOSPHATASE 11 (RNA_RNP COMPLEX 1-INTERACTING)"/>
    <property type="match status" value="1"/>
</dbReference>
<evidence type="ECO:0000256" key="1">
    <source>
        <dbReference type="SAM" id="MobiDB-lite"/>
    </source>
</evidence>
<evidence type="ECO:0000313" key="4">
    <source>
        <dbReference type="Proteomes" id="UP000791440"/>
    </source>
</evidence>
<dbReference type="InterPro" id="IPR000387">
    <property type="entry name" value="Tyr_Pase_dom"/>
</dbReference>
<protein>
    <recommendedName>
        <fullName evidence="2">Tyrosine specific protein phosphatases domain-containing protein</fullName>
    </recommendedName>
</protein>
<dbReference type="PROSITE" id="PS50056">
    <property type="entry name" value="TYR_PHOSPHATASE_2"/>
    <property type="match status" value="1"/>
</dbReference>
<reference evidence="3" key="1">
    <citation type="journal article" date="2016" name="Insect Biochem. Mol. Biol.">
        <title>Multifaceted biological insights from a draft genome sequence of the tobacco hornworm moth, Manduca sexta.</title>
        <authorList>
            <person name="Kanost M.R."/>
            <person name="Arrese E.L."/>
            <person name="Cao X."/>
            <person name="Chen Y.R."/>
            <person name="Chellapilla S."/>
            <person name="Goldsmith M.R."/>
            <person name="Grosse-Wilde E."/>
            <person name="Heckel D.G."/>
            <person name="Herndon N."/>
            <person name="Jiang H."/>
            <person name="Papanicolaou A."/>
            <person name="Qu J."/>
            <person name="Soulages J.L."/>
            <person name="Vogel H."/>
            <person name="Walters J."/>
            <person name="Waterhouse R.M."/>
            <person name="Ahn S.J."/>
            <person name="Almeida F.C."/>
            <person name="An C."/>
            <person name="Aqrawi P."/>
            <person name="Bretschneider A."/>
            <person name="Bryant W.B."/>
            <person name="Bucks S."/>
            <person name="Chao H."/>
            <person name="Chevignon G."/>
            <person name="Christen J.M."/>
            <person name="Clarke D.F."/>
            <person name="Dittmer N.T."/>
            <person name="Ferguson L.C.F."/>
            <person name="Garavelou S."/>
            <person name="Gordon K.H.J."/>
            <person name="Gunaratna R.T."/>
            <person name="Han Y."/>
            <person name="Hauser F."/>
            <person name="He Y."/>
            <person name="Heidel-Fischer H."/>
            <person name="Hirsh A."/>
            <person name="Hu Y."/>
            <person name="Jiang H."/>
            <person name="Kalra D."/>
            <person name="Klinner C."/>
            <person name="Konig C."/>
            <person name="Kovar C."/>
            <person name="Kroll A.R."/>
            <person name="Kuwar S.S."/>
            <person name="Lee S.L."/>
            <person name="Lehman R."/>
            <person name="Li K."/>
            <person name="Li Z."/>
            <person name="Liang H."/>
            <person name="Lovelace S."/>
            <person name="Lu Z."/>
            <person name="Mansfield J.H."/>
            <person name="McCulloch K.J."/>
            <person name="Mathew T."/>
            <person name="Morton B."/>
            <person name="Muzny D.M."/>
            <person name="Neunemann D."/>
            <person name="Ongeri F."/>
            <person name="Pauchet Y."/>
            <person name="Pu L.L."/>
            <person name="Pyrousis I."/>
            <person name="Rao X.J."/>
            <person name="Redding A."/>
            <person name="Roesel C."/>
            <person name="Sanchez-Gracia A."/>
            <person name="Schaack S."/>
            <person name="Shukla A."/>
            <person name="Tetreau G."/>
            <person name="Wang Y."/>
            <person name="Xiong G.H."/>
            <person name="Traut W."/>
            <person name="Walsh T.K."/>
            <person name="Worley K.C."/>
            <person name="Wu D."/>
            <person name="Wu W."/>
            <person name="Wu Y.Q."/>
            <person name="Zhang X."/>
            <person name="Zou Z."/>
            <person name="Zucker H."/>
            <person name="Briscoe A.D."/>
            <person name="Burmester T."/>
            <person name="Clem R.J."/>
            <person name="Feyereisen R."/>
            <person name="Grimmelikhuijzen C.J.P."/>
            <person name="Hamodrakas S.J."/>
            <person name="Hansson B.S."/>
            <person name="Huguet E."/>
            <person name="Jermiin L.S."/>
            <person name="Lan Q."/>
            <person name="Lehman H.K."/>
            <person name="Lorenzen M."/>
            <person name="Merzendorfer H."/>
            <person name="Michalopoulos I."/>
            <person name="Morton D.B."/>
            <person name="Muthukrishnan S."/>
            <person name="Oakeshott J.G."/>
            <person name="Palmer W."/>
            <person name="Park Y."/>
            <person name="Passarelli A.L."/>
            <person name="Rozas J."/>
            <person name="Schwartz L.M."/>
            <person name="Smith W."/>
            <person name="Southgate A."/>
            <person name="Vilcinskas A."/>
            <person name="Vogt R."/>
            <person name="Wang P."/>
            <person name="Werren J."/>
            <person name="Yu X.Q."/>
            <person name="Zhou J.J."/>
            <person name="Brown S.J."/>
            <person name="Scherer S.E."/>
            <person name="Richards S."/>
            <person name="Blissard G.W."/>
        </authorList>
    </citation>
    <scope>NUCLEOTIDE SEQUENCE</scope>
</reference>
<name>A0A921YUW6_MANSE</name>
<feature type="compositionally biased region" description="Basic and acidic residues" evidence="1">
    <location>
        <begin position="276"/>
        <end position="300"/>
    </location>
</feature>
<feature type="domain" description="Tyrosine specific protein phosphatases" evidence="2">
    <location>
        <begin position="146"/>
        <end position="213"/>
    </location>
</feature>
<evidence type="ECO:0000313" key="3">
    <source>
        <dbReference type="EMBL" id="KAG6446037.1"/>
    </source>
</evidence>
<evidence type="ECO:0000259" key="2">
    <source>
        <dbReference type="PROSITE" id="PS50056"/>
    </source>
</evidence>
<dbReference type="EMBL" id="JH668328">
    <property type="protein sequence ID" value="KAG6446037.1"/>
    <property type="molecule type" value="Genomic_DNA"/>
</dbReference>
<dbReference type="Pfam" id="PF00782">
    <property type="entry name" value="DSPc"/>
    <property type="match status" value="1"/>
</dbReference>
<dbReference type="PROSITE" id="PS00383">
    <property type="entry name" value="TYR_PHOSPHATASE_1"/>
    <property type="match status" value="1"/>
</dbReference>
<feature type="region of interest" description="Disordered" evidence="1">
    <location>
        <begin position="252"/>
        <end position="300"/>
    </location>
</feature>
<dbReference type="InterPro" id="IPR016130">
    <property type="entry name" value="Tyr_Pase_AS"/>
</dbReference>
<feature type="compositionally biased region" description="Basic and acidic residues" evidence="1">
    <location>
        <begin position="257"/>
        <end position="268"/>
    </location>
</feature>
<dbReference type="PANTHER" id="PTHR10367">
    <property type="entry name" value="MRNA-CAPPING ENZYME"/>
    <property type="match status" value="1"/>
</dbReference>
<dbReference type="InterPro" id="IPR051029">
    <property type="entry name" value="mRNA_Capping_Enz/RNA_Phosphat"/>
</dbReference>
<gene>
    <name evidence="3" type="ORF">O3G_MSEX004207</name>
</gene>